<accession>A0A6G1G4B6</accession>
<organism evidence="4">
    <name type="scientific">Eremomyces bilateralis CBS 781.70</name>
    <dbReference type="NCBI Taxonomy" id="1392243"/>
    <lineage>
        <taxon>Eukaryota</taxon>
        <taxon>Fungi</taxon>
        <taxon>Dikarya</taxon>
        <taxon>Ascomycota</taxon>
        <taxon>Pezizomycotina</taxon>
        <taxon>Dothideomycetes</taxon>
        <taxon>Dothideomycetes incertae sedis</taxon>
        <taxon>Eremomycetales</taxon>
        <taxon>Eremomycetaceae</taxon>
        <taxon>Eremomyces</taxon>
    </lineage>
</organism>
<comment type="similarity">
    <text evidence="1">Belongs to the isochorismatase family.</text>
</comment>
<dbReference type="GO" id="GO:0003824">
    <property type="term" value="F:catalytic activity"/>
    <property type="evidence" value="ECO:0007669"/>
    <property type="project" value="InterPro"/>
</dbReference>
<dbReference type="OrthoDB" id="167809at2759"/>
<dbReference type="GeneID" id="54418071"/>
<dbReference type="Pfam" id="PF01425">
    <property type="entry name" value="Amidase"/>
    <property type="match status" value="1"/>
</dbReference>
<dbReference type="InterPro" id="IPR000120">
    <property type="entry name" value="Amidase"/>
</dbReference>
<name>A0A6G1G4B6_9PEZI</name>
<dbReference type="EMBL" id="ML975156">
    <property type="protein sequence ID" value="KAF1812756.1"/>
    <property type="molecule type" value="Genomic_DNA"/>
</dbReference>
<dbReference type="InterPro" id="IPR036380">
    <property type="entry name" value="Isochorismatase-like_sf"/>
</dbReference>
<dbReference type="SUPFAM" id="SSF75304">
    <property type="entry name" value="Amidase signature (AS) enzymes"/>
    <property type="match status" value="1"/>
</dbReference>
<keyword evidence="5" id="KW-1185">Reference proteome</keyword>
<dbReference type="Pfam" id="PF00857">
    <property type="entry name" value="Isochorismatase"/>
    <property type="match status" value="1"/>
</dbReference>
<protein>
    <submittedName>
        <fullName evidence="4 6">Amidase signature enzyme</fullName>
    </submittedName>
</protein>
<dbReference type="RefSeq" id="XP_033534387.1">
    <property type="nucleotide sequence ID" value="XM_033677501.1"/>
</dbReference>
<proteinExistence type="inferred from homology"/>
<dbReference type="CDD" id="cd00431">
    <property type="entry name" value="cysteine_hydrolases"/>
    <property type="match status" value="1"/>
</dbReference>
<dbReference type="SUPFAM" id="SSF52499">
    <property type="entry name" value="Isochorismatase-like hydrolases"/>
    <property type="match status" value="1"/>
</dbReference>
<dbReference type="InterPro" id="IPR036928">
    <property type="entry name" value="AS_sf"/>
</dbReference>
<sequence>MRFDCAVPNKMEFLTVDAKPYPYAFPLRKTALVIIDMQRDFLLPDGFGEIEGGDLTDVQAAIEPVGKLLAACRNAGMTVFHTREGQRPDMSDMPSNKTVRQAEAPDTQYKLGIGDKGKMGRLLIRGEYGHDIVDELQPVPGEVIIDKPGKGAFWDTQIMYRLKSRGITHLLIAGVTTECCVTTTYREANDRGFECCAVFEATDGYNPGFKISALDMLHWSQGLFGFVANLQPLLDVLKPLSITTPSSGPSPLKTIPEWDGDLRLASLQAAYRSGLPAVAVIEALYQKIEAYEKVNPGAWIHLLPKSDILAAAELCITRFPDRSKLPPLFGIPFTVKDSIDVAGLPTTTACPPLTRTPTISAPIYTKALESGALFLGKVNLDQLATGLTGCRSPYGLPSSAFHSDFIPGGSSSGSAVTVAAQLCTFSLATDTAGSGRVPAALNGVVGYKPTRGLLPFVGITPACLSLDCVALITQTVTDARAIWNVLEEYDPQDPYAKLPESRAVSRHINSTGKASKTFKFGIPPFEALECCSPPYRRMFNIAIARMQEIGGILTPIDWSPFEKAGRLLYDGSFVCERLASLPDDFFTKHADVLQPAIRELFGAVEGRKSTAVDAYRDLQERAALTRAAEIVFAEAAEGVDVVVCPTLPTHWTIKQVQESPLKRNTVNGTFTQCANVLDLCGISVPSGRLHASELRLEDVKEGMLPFGVMFLGGSRMDSEVLEITRRFEESIIVGK</sequence>
<reference evidence="6" key="2">
    <citation type="submission" date="2020-04" db="EMBL/GenBank/DDBJ databases">
        <authorList>
            <consortium name="NCBI Genome Project"/>
        </authorList>
    </citation>
    <scope>NUCLEOTIDE SEQUENCE</scope>
    <source>
        <strain evidence="6">CBS 781.70</strain>
    </source>
</reference>
<evidence type="ECO:0000259" key="3">
    <source>
        <dbReference type="Pfam" id="PF01425"/>
    </source>
</evidence>
<reference evidence="4 6" key="1">
    <citation type="submission" date="2020-01" db="EMBL/GenBank/DDBJ databases">
        <authorList>
            <consortium name="DOE Joint Genome Institute"/>
            <person name="Haridas S."/>
            <person name="Albert R."/>
            <person name="Binder M."/>
            <person name="Bloem J."/>
            <person name="Labutti K."/>
            <person name="Salamov A."/>
            <person name="Andreopoulos B."/>
            <person name="Baker S.E."/>
            <person name="Barry K."/>
            <person name="Bills G."/>
            <person name="Bluhm B.H."/>
            <person name="Cannon C."/>
            <person name="Castanera R."/>
            <person name="Culley D.E."/>
            <person name="Daum C."/>
            <person name="Ezra D."/>
            <person name="Gonzalez J.B."/>
            <person name="Henrissat B."/>
            <person name="Kuo A."/>
            <person name="Liang C."/>
            <person name="Lipzen A."/>
            <person name="Lutzoni F."/>
            <person name="Magnuson J."/>
            <person name="Mondo S."/>
            <person name="Nolan M."/>
            <person name="Ohm R."/>
            <person name="Pangilinan J."/>
            <person name="Park H.-J."/>
            <person name="Ramirez L."/>
            <person name="Alfaro M."/>
            <person name="Sun H."/>
            <person name="Tritt A."/>
            <person name="Yoshinaga Y."/>
            <person name="Zwiers L.-H."/>
            <person name="Turgeon B.G."/>
            <person name="Goodwin S.B."/>
            <person name="Spatafora J.W."/>
            <person name="Crous P.W."/>
            <person name="Grigoriev I.V."/>
        </authorList>
    </citation>
    <scope>NUCLEOTIDE SEQUENCE</scope>
    <source>
        <strain evidence="4 6">CBS 781.70</strain>
    </source>
</reference>
<feature type="domain" description="Isochorismatase-like" evidence="2">
    <location>
        <begin position="30"/>
        <end position="218"/>
    </location>
</feature>
<evidence type="ECO:0000313" key="4">
    <source>
        <dbReference type="EMBL" id="KAF1812756.1"/>
    </source>
</evidence>
<reference evidence="6" key="3">
    <citation type="submission" date="2025-04" db="UniProtKB">
        <authorList>
            <consortium name="RefSeq"/>
        </authorList>
    </citation>
    <scope>IDENTIFICATION</scope>
    <source>
        <strain evidence="6">CBS 781.70</strain>
    </source>
</reference>
<dbReference type="Gene3D" id="3.90.1300.10">
    <property type="entry name" value="Amidase signature (AS) domain"/>
    <property type="match status" value="1"/>
</dbReference>
<dbReference type="PANTHER" id="PTHR11895">
    <property type="entry name" value="TRANSAMIDASE"/>
    <property type="match status" value="1"/>
</dbReference>
<evidence type="ECO:0000313" key="6">
    <source>
        <dbReference type="RefSeq" id="XP_033534387.1"/>
    </source>
</evidence>
<dbReference type="AlphaFoldDB" id="A0A6G1G4B6"/>
<dbReference type="Gene3D" id="3.40.50.850">
    <property type="entry name" value="Isochorismatase-like"/>
    <property type="match status" value="1"/>
</dbReference>
<dbReference type="Gene3D" id="1.20.58.1700">
    <property type="match status" value="1"/>
</dbReference>
<evidence type="ECO:0000313" key="5">
    <source>
        <dbReference type="Proteomes" id="UP000504638"/>
    </source>
</evidence>
<evidence type="ECO:0000256" key="1">
    <source>
        <dbReference type="ARBA" id="ARBA00006336"/>
    </source>
</evidence>
<dbReference type="PANTHER" id="PTHR11895:SF169">
    <property type="entry name" value="GLUTAMYL-TRNA(GLN) AMIDOTRANSFERASE"/>
    <property type="match status" value="1"/>
</dbReference>
<dbReference type="InterPro" id="IPR000868">
    <property type="entry name" value="Isochorismatase-like_dom"/>
</dbReference>
<dbReference type="Proteomes" id="UP000504638">
    <property type="component" value="Unplaced"/>
</dbReference>
<evidence type="ECO:0000259" key="2">
    <source>
        <dbReference type="Pfam" id="PF00857"/>
    </source>
</evidence>
<feature type="domain" description="Amidase" evidence="3">
    <location>
        <begin position="280"/>
        <end position="721"/>
    </location>
</feature>
<dbReference type="InterPro" id="IPR023631">
    <property type="entry name" value="Amidase_dom"/>
</dbReference>
<gene>
    <name evidence="4 6" type="ORF">P152DRAFT_434881</name>
</gene>